<evidence type="ECO:0000313" key="3">
    <source>
        <dbReference type="EMBL" id="EYB66934.1"/>
    </source>
</evidence>
<evidence type="ECO:0000313" key="4">
    <source>
        <dbReference type="Proteomes" id="UP000020492"/>
    </source>
</evidence>
<proteinExistence type="predicted"/>
<sequence>MKKMLRLVLGVLTMFALGATSLNGAMAAAQGGSASAGTNHPDDGGAGDYGVMN</sequence>
<organism evidence="3 4">
    <name type="scientific">Deinococcus phoenicis</name>
    <dbReference type="NCBI Taxonomy" id="1476583"/>
    <lineage>
        <taxon>Bacteria</taxon>
        <taxon>Thermotogati</taxon>
        <taxon>Deinococcota</taxon>
        <taxon>Deinococci</taxon>
        <taxon>Deinococcales</taxon>
        <taxon>Deinococcaceae</taxon>
        <taxon>Deinococcus</taxon>
    </lineage>
</organism>
<comment type="caution">
    <text evidence="3">The sequence shown here is derived from an EMBL/GenBank/DDBJ whole genome shotgun (WGS) entry which is preliminary data.</text>
</comment>
<feature type="signal peptide" evidence="2">
    <location>
        <begin position="1"/>
        <end position="27"/>
    </location>
</feature>
<evidence type="ECO:0000256" key="1">
    <source>
        <dbReference type="SAM" id="MobiDB-lite"/>
    </source>
</evidence>
<name>A0A016QMD1_9DEIO</name>
<dbReference type="RefSeq" id="WP_161636078.1">
    <property type="nucleotide sequence ID" value="NZ_JHAC01000058.1"/>
</dbReference>
<dbReference type="Proteomes" id="UP000020492">
    <property type="component" value="Unassembled WGS sequence"/>
</dbReference>
<accession>A0A016QMD1</accession>
<feature type="chain" id="PRO_5001485517" evidence="2">
    <location>
        <begin position="28"/>
        <end position="53"/>
    </location>
</feature>
<reference evidence="3 4" key="1">
    <citation type="submission" date="2014-03" db="EMBL/GenBank/DDBJ databases">
        <title>Draft genome sequence of Deinococcus phoenicis 1P10ME.</title>
        <authorList>
            <person name="Stepanov V.G."/>
            <person name="Vaishampayan P."/>
            <person name="Venkateswaran K."/>
            <person name="Fox G.E."/>
        </authorList>
    </citation>
    <scope>NUCLEOTIDE SEQUENCE [LARGE SCALE GENOMIC DNA]</scope>
    <source>
        <strain evidence="3 4">1P10ME</strain>
    </source>
</reference>
<protein>
    <submittedName>
        <fullName evidence="3">Uncharacterized protein</fullName>
    </submittedName>
</protein>
<keyword evidence="2" id="KW-0732">Signal</keyword>
<gene>
    <name evidence="3" type="ORF">DEIPH_ctg060orf0008</name>
</gene>
<dbReference type="EMBL" id="JHAC01000058">
    <property type="protein sequence ID" value="EYB66934.1"/>
    <property type="molecule type" value="Genomic_DNA"/>
</dbReference>
<dbReference type="AlphaFoldDB" id="A0A016QMD1"/>
<feature type="region of interest" description="Disordered" evidence="1">
    <location>
        <begin position="30"/>
        <end position="53"/>
    </location>
</feature>
<feature type="compositionally biased region" description="Gly residues" evidence="1">
    <location>
        <begin position="44"/>
        <end position="53"/>
    </location>
</feature>
<keyword evidence="4" id="KW-1185">Reference proteome</keyword>
<evidence type="ECO:0000256" key="2">
    <source>
        <dbReference type="SAM" id="SignalP"/>
    </source>
</evidence>
<dbReference type="PATRIC" id="fig|1476583.3.peg.3022"/>